<dbReference type="GO" id="GO:0005634">
    <property type="term" value="C:nucleus"/>
    <property type="evidence" value="ECO:0007669"/>
    <property type="project" value="UniProtKB-SubCell"/>
</dbReference>
<protein>
    <recommendedName>
        <fullName evidence="4">Tudor domain-containing protein</fullName>
    </recommendedName>
</protein>
<proteinExistence type="predicted"/>
<dbReference type="PANTHER" id="PTHR13681">
    <property type="entry name" value="SURVIVAL OF MOTOR NEURON-RELATED-SPLICING FACTOR 30-RELATED"/>
    <property type="match status" value="1"/>
</dbReference>
<dbReference type="CDD" id="cd21182">
    <property type="entry name" value="Tudor_SMN_SPF30-like"/>
    <property type="match status" value="1"/>
</dbReference>
<dbReference type="Gene3D" id="2.30.30.140">
    <property type="match status" value="2"/>
</dbReference>
<dbReference type="SMART" id="SM00743">
    <property type="entry name" value="Agenet"/>
    <property type="match status" value="1"/>
</dbReference>
<evidence type="ECO:0000313" key="5">
    <source>
        <dbReference type="EMBL" id="KAG3221301.1"/>
    </source>
</evidence>
<evidence type="ECO:0000256" key="2">
    <source>
        <dbReference type="ARBA" id="ARBA00023242"/>
    </source>
</evidence>
<organism evidence="5 6">
    <name type="scientific">Phytophthora cactorum</name>
    <dbReference type="NCBI Taxonomy" id="29920"/>
    <lineage>
        <taxon>Eukaryota</taxon>
        <taxon>Sar</taxon>
        <taxon>Stramenopiles</taxon>
        <taxon>Oomycota</taxon>
        <taxon>Peronosporomycetes</taxon>
        <taxon>Peronosporales</taxon>
        <taxon>Peronosporaceae</taxon>
        <taxon>Phytophthora</taxon>
    </lineage>
</organism>
<comment type="subcellular location">
    <subcellularLocation>
        <location evidence="1">Nucleus</location>
    </subcellularLocation>
</comment>
<dbReference type="SUPFAM" id="SSF63748">
    <property type="entry name" value="Tudor/PWWP/MBT"/>
    <property type="match status" value="2"/>
</dbReference>
<dbReference type="PANTHER" id="PTHR13681:SF26">
    <property type="entry name" value="SURVIVAL OF MOTOR NEURON-RELATED-SPLICING FACTOR 30"/>
    <property type="match status" value="1"/>
</dbReference>
<dbReference type="AlphaFoldDB" id="A0A8T1IAA5"/>
<dbReference type="InterPro" id="IPR002999">
    <property type="entry name" value="Tudor"/>
</dbReference>
<name>A0A8T1IAA5_9STRA</name>
<feature type="domain" description="Tudor" evidence="4">
    <location>
        <begin position="151"/>
        <end position="209"/>
    </location>
</feature>
<dbReference type="VEuPathDB" id="FungiDB:PC110_g2825"/>
<evidence type="ECO:0000256" key="3">
    <source>
        <dbReference type="SAM" id="MobiDB-lite"/>
    </source>
</evidence>
<dbReference type="EMBL" id="RCMV01000224">
    <property type="protein sequence ID" value="KAG3221301.1"/>
    <property type="molecule type" value="Genomic_DNA"/>
</dbReference>
<dbReference type="CDD" id="cd04508">
    <property type="entry name" value="Tudor_SF"/>
    <property type="match status" value="1"/>
</dbReference>
<feature type="region of interest" description="Disordered" evidence="3">
    <location>
        <begin position="298"/>
        <end position="318"/>
    </location>
</feature>
<evidence type="ECO:0000259" key="4">
    <source>
        <dbReference type="PROSITE" id="PS50304"/>
    </source>
</evidence>
<dbReference type="Proteomes" id="UP000760860">
    <property type="component" value="Unassembled WGS sequence"/>
</dbReference>
<gene>
    <name evidence="5" type="ORF">PC129_g7954</name>
</gene>
<sequence>MSADASLEELEARLVTFTEQLQNIHELLQSDPTNAEFLSIAKDLVEVIQLTKETIDLKVNAASSVQVPESQKPQEQHQEALNLELNYEPGSVVEALQQGVWYPAYVDSVTSDGSYNVKFLGFGTTAELKEDALRVIEVDKEQAAELPATEAIGEGFKCQAKYYLDAVVYPCSVTKVTELGFQVLFEGYGNSEEVPYEYLRPAAPLQTEVGTATAQTSTTNAVGGATALAGAATAPKVAPVVIHKAIKIPENLQILPTDTEAEKERKRKRVRAIKSLNRHKTIDNERNIKQHDWKAFQHNAKKKGPRGRCGQRTGHDKLSGYTDQEVEVRLEKLLFLILLQAILSDHVLGALALETPDPVHSSRGLQSLALSSLGFLFLTYSLQEAKP</sequence>
<dbReference type="InterPro" id="IPR014002">
    <property type="entry name" value="Agenet_dom_plant"/>
</dbReference>
<evidence type="ECO:0000256" key="1">
    <source>
        <dbReference type="ARBA" id="ARBA00004123"/>
    </source>
</evidence>
<keyword evidence="2" id="KW-0539">Nucleus</keyword>
<dbReference type="PROSITE" id="PS50304">
    <property type="entry name" value="TUDOR"/>
    <property type="match status" value="1"/>
</dbReference>
<comment type="caution">
    <text evidence="5">The sequence shown here is derived from an EMBL/GenBank/DDBJ whole genome shotgun (WGS) entry which is preliminary data.</text>
</comment>
<evidence type="ECO:0000313" key="6">
    <source>
        <dbReference type="Proteomes" id="UP000760860"/>
    </source>
</evidence>
<dbReference type="SMART" id="SM00333">
    <property type="entry name" value="TUDOR"/>
    <property type="match status" value="2"/>
</dbReference>
<accession>A0A8T1IAA5</accession>
<reference evidence="5" key="1">
    <citation type="submission" date="2018-05" db="EMBL/GenBank/DDBJ databases">
        <title>Effector identification in a new, highly contiguous assembly of the strawberry crown rot pathogen Phytophthora cactorum.</title>
        <authorList>
            <person name="Armitage A.D."/>
            <person name="Nellist C.F."/>
            <person name="Bates H."/>
            <person name="Vickerstaff R.J."/>
            <person name="Harrison R.J."/>
        </authorList>
    </citation>
    <scope>NUCLEOTIDE SEQUENCE</scope>
    <source>
        <strain evidence="5">P421</strain>
    </source>
</reference>